<dbReference type="InterPro" id="IPR050360">
    <property type="entry name" value="MFS_Sugar_Transporters"/>
</dbReference>
<keyword evidence="5 6" id="KW-0472">Membrane</keyword>
<feature type="transmembrane region" description="Helical" evidence="6">
    <location>
        <begin position="120"/>
        <end position="142"/>
    </location>
</feature>
<protein>
    <recommendedName>
        <fullName evidence="8">Major facilitator superfamily (MFS) profile domain-containing protein</fullName>
    </recommendedName>
</protein>
<dbReference type="OrthoDB" id="6612291at2759"/>
<feature type="transmembrane region" description="Helical" evidence="6">
    <location>
        <begin position="247"/>
        <end position="268"/>
    </location>
</feature>
<evidence type="ECO:0000256" key="1">
    <source>
        <dbReference type="ARBA" id="ARBA00004141"/>
    </source>
</evidence>
<dbReference type="InterPro" id="IPR036259">
    <property type="entry name" value="MFS_trans_sf"/>
</dbReference>
<dbReference type="EMBL" id="RRYP01007373">
    <property type="protein sequence ID" value="TNV80539.1"/>
    <property type="molecule type" value="Genomic_DNA"/>
</dbReference>
<feature type="transmembrane region" description="Helical" evidence="6">
    <location>
        <begin position="35"/>
        <end position="57"/>
    </location>
</feature>
<dbReference type="PANTHER" id="PTHR48022:SF2">
    <property type="entry name" value="PLASTIDIC GLUCOSE TRANSPORTER 4"/>
    <property type="match status" value="1"/>
</dbReference>
<evidence type="ECO:0000256" key="5">
    <source>
        <dbReference type="ARBA" id="ARBA00023136"/>
    </source>
</evidence>
<gene>
    <name evidence="9" type="ORF">FGO68_gene11398</name>
</gene>
<evidence type="ECO:0000256" key="4">
    <source>
        <dbReference type="ARBA" id="ARBA00022989"/>
    </source>
</evidence>
<proteinExistence type="inferred from homology"/>
<sequence length="344" mass="38774">MTSTAVGVMMSLLLGAGLPEDGNNIEQMDDTFWRVIIGCPMLLQVASIISMITYIKYDSIRYCIAKQNYIEAREMIKQVYDPSERANNIIEYIESNSQRDTSGISIREAMTNPVYKRATFMALAIIIFHEMTGENAILLYSTEIFKKMASYQDSNNALSPRTGTILIGVFNLLAHIPAIYLIKRLPRRTLLIWGHLIIAGCHFLVAIFAAGESDTGVIVMMIVYMVTYVVANGPIIWLYVSEIVVDSALGICLFILWAVILLLSLFTGPLMDSFLRSTGVFLIFSFSSLWGAHFAWKYVKETSELSDKEKKLLYTSDNMRAEANLIDEQRLLMRFDSQGTISLK</sequence>
<dbReference type="Gene3D" id="1.20.1250.20">
    <property type="entry name" value="MFS general substrate transporter like domains"/>
    <property type="match status" value="1"/>
</dbReference>
<evidence type="ECO:0000256" key="7">
    <source>
        <dbReference type="SAM" id="SignalP"/>
    </source>
</evidence>
<evidence type="ECO:0000313" key="9">
    <source>
        <dbReference type="EMBL" id="TNV80539.1"/>
    </source>
</evidence>
<evidence type="ECO:0000256" key="3">
    <source>
        <dbReference type="ARBA" id="ARBA00022692"/>
    </source>
</evidence>
<name>A0A8J8T380_HALGN</name>
<comment type="caution">
    <text evidence="9">The sequence shown here is derived from an EMBL/GenBank/DDBJ whole genome shotgun (WGS) entry which is preliminary data.</text>
</comment>
<dbReference type="PROSITE" id="PS50850">
    <property type="entry name" value="MFS"/>
    <property type="match status" value="1"/>
</dbReference>
<feature type="transmembrane region" description="Helical" evidence="6">
    <location>
        <begin position="189"/>
        <end position="211"/>
    </location>
</feature>
<feature type="transmembrane region" description="Helical" evidence="6">
    <location>
        <begin position="217"/>
        <end position="240"/>
    </location>
</feature>
<feature type="chain" id="PRO_5035155484" description="Major facilitator superfamily (MFS) profile domain-containing protein" evidence="7">
    <location>
        <begin position="20"/>
        <end position="344"/>
    </location>
</feature>
<feature type="transmembrane region" description="Helical" evidence="6">
    <location>
        <begin position="274"/>
        <end position="296"/>
    </location>
</feature>
<dbReference type="Proteomes" id="UP000785679">
    <property type="component" value="Unassembled WGS sequence"/>
</dbReference>
<keyword evidence="10" id="KW-1185">Reference proteome</keyword>
<dbReference type="Pfam" id="PF00083">
    <property type="entry name" value="Sugar_tr"/>
    <property type="match status" value="1"/>
</dbReference>
<dbReference type="InterPro" id="IPR005828">
    <property type="entry name" value="MFS_sugar_transport-like"/>
</dbReference>
<evidence type="ECO:0000256" key="6">
    <source>
        <dbReference type="SAM" id="Phobius"/>
    </source>
</evidence>
<evidence type="ECO:0000256" key="2">
    <source>
        <dbReference type="ARBA" id="ARBA00010992"/>
    </source>
</evidence>
<feature type="signal peptide" evidence="7">
    <location>
        <begin position="1"/>
        <end position="19"/>
    </location>
</feature>
<organism evidence="9 10">
    <name type="scientific">Halteria grandinella</name>
    <dbReference type="NCBI Taxonomy" id="5974"/>
    <lineage>
        <taxon>Eukaryota</taxon>
        <taxon>Sar</taxon>
        <taxon>Alveolata</taxon>
        <taxon>Ciliophora</taxon>
        <taxon>Intramacronucleata</taxon>
        <taxon>Spirotrichea</taxon>
        <taxon>Stichotrichia</taxon>
        <taxon>Sporadotrichida</taxon>
        <taxon>Halteriidae</taxon>
        <taxon>Halteria</taxon>
    </lineage>
</organism>
<evidence type="ECO:0000313" key="10">
    <source>
        <dbReference type="Proteomes" id="UP000785679"/>
    </source>
</evidence>
<dbReference type="PANTHER" id="PTHR48022">
    <property type="entry name" value="PLASTIDIC GLUCOSE TRANSPORTER 4"/>
    <property type="match status" value="1"/>
</dbReference>
<reference evidence="9" key="1">
    <citation type="submission" date="2019-06" db="EMBL/GenBank/DDBJ databases">
        <authorList>
            <person name="Zheng W."/>
        </authorList>
    </citation>
    <scope>NUCLEOTIDE SEQUENCE</scope>
    <source>
        <strain evidence="9">QDHG01</strain>
    </source>
</reference>
<dbReference type="GO" id="GO:0016020">
    <property type="term" value="C:membrane"/>
    <property type="evidence" value="ECO:0007669"/>
    <property type="project" value="UniProtKB-SubCell"/>
</dbReference>
<feature type="transmembrane region" description="Helical" evidence="6">
    <location>
        <begin position="162"/>
        <end position="182"/>
    </location>
</feature>
<keyword evidence="4 6" id="KW-1133">Transmembrane helix</keyword>
<keyword evidence="3 6" id="KW-0812">Transmembrane</keyword>
<comment type="similarity">
    <text evidence="2">Belongs to the major facilitator superfamily. Sugar transporter (TC 2.A.1.1) family.</text>
</comment>
<feature type="domain" description="Major facilitator superfamily (MFS) profile" evidence="8">
    <location>
        <begin position="1"/>
        <end position="303"/>
    </location>
</feature>
<keyword evidence="7" id="KW-0732">Signal</keyword>
<dbReference type="SUPFAM" id="SSF103473">
    <property type="entry name" value="MFS general substrate transporter"/>
    <property type="match status" value="1"/>
</dbReference>
<dbReference type="GO" id="GO:0005351">
    <property type="term" value="F:carbohydrate:proton symporter activity"/>
    <property type="evidence" value="ECO:0007669"/>
    <property type="project" value="TreeGrafter"/>
</dbReference>
<evidence type="ECO:0000259" key="8">
    <source>
        <dbReference type="PROSITE" id="PS50850"/>
    </source>
</evidence>
<dbReference type="AlphaFoldDB" id="A0A8J8T380"/>
<comment type="subcellular location">
    <subcellularLocation>
        <location evidence="1">Membrane</location>
        <topology evidence="1">Multi-pass membrane protein</topology>
    </subcellularLocation>
</comment>
<dbReference type="InterPro" id="IPR020846">
    <property type="entry name" value="MFS_dom"/>
</dbReference>
<accession>A0A8J8T380</accession>